<dbReference type="Gene3D" id="2.40.260.10">
    <property type="entry name" value="Sortase"/>
    <property type="match status" value="1"/>
</dbReference>
<feature type="region of interest" description="Disordered" evidence="3">
    <location>
        <begin position="1"/>
        <end position="28"/>
    </location>
</feature>
<protein>
    <submittedName>
        <fullName evidence="5">Class E sortase</fullName>
    </submittedName>
</protein>
<evidence type="ECO:0000256" key="4">
    <source>
        <dbReference type="SAM" id="Phobius"/>
    </source>
</evidence>
<dbReference type="AlphaFoldDB" id="A0A7K3WFQ0"/>
<keyword evidence="4" id="KW-0812">Transmembrane</keyword>
<dbReference type="NCBIfam" id="NF033747">
    <property type="entry name" value="class_E_sortase"/>
    <property type="match status" value="1"/>
</dbReference>
<evidence type="ECO:0000256" key="1">
    <source>
        <dbReference type="ARBA" id="ARBA00022801"/>
    </source>
</evidence>
<keyword evidence="1" id="KW-0378">Hydrolase</keyword>
<feature type="active site" description="Proton donor/acceptor" evidence="2">
    <location>
        <position position="155"/>
    </location>
</feature>
<name>A0A7K3WFQ0_9ACTN</name>
<dbReference type="Pfam" id="PF04203">
    <property type="entry name" value="Sortase"/>
    <property type="match status" value="1"/>
</dbReference>
<sequence length="276" mass="28485">MPGARPGGQSVSTPTTGSPAGQDRDRRPGDLWRTVARGVGQTLVTAGLVVLLFVVYELYVTDLFADRRQDAVADELRATWDGAPEDPTVAAAPAAPPAQVPLGQGVGFLHVPRLGPDWSRAVVEGTGPEQLEQGPGHYVGTAMPGQPGNVGIAGHRVGTGSPFLDLDRLRPGDPVVLETADAWFVYRVLGDPATGDLLADPSGIPGQQVVSPTDVDVISPTPDADPAAPATGSYLTLTTCHPKYSARQRLVVHARLDGAPVAKADAPGGPPALTGD</sequence>
<accession>A0A7K3WFQ0</accession>
<proteinExistence type="predicted"/>
<dbReference type="EMBL" id="JAAGWK010000021">
    <property type="protein sequence ID" value="NEL55254.1"/>
    <property type="molecule type" value="Genomic_DNA"/>
</dbReference>
<evidence type="ECO:0000256" key="2">
    <source>
        <dbReference type="PIRSR" id="PIRSR605754-1"/>
    </source>
</evidence>
<evidence type="ECO:0000313" key="6">
    <source>
        <dbReference type="Proteomes" id="UP000470470"/>
    </source>
</evidence>
<keyword evidence="6" id="KW-1185">Reference proteome</keyword>
<reference evidence="5 6" key="1">
    <citation type="submission" date="2020-02" db="EMBL/GenBank/DDBJ databases">
        <title>The whole genome sequence of CPCC 205119.</title>
        <authorList>
            <person name="Jiang Z."/>
        </authorList>
    </citation>
    <scope>NUCLEOTIDE SEQUENCE [LARGE SCALE GENOMIC DNA]</scope>
    <source>
        <strain evidence="5 6">CPCC 205119</strain>
    </source>
</reference>
<feature type="transmembrane region" description="Helical" evidence="4">
    <location>
        <begin position="38"/>
        <end position="59"/>
    </location>
</feature>
<keyword evidence="4" id="KW-0472">Membrane</keyword>
<feature type="active site" description="Acyl-thioester intermediate" evidence="2">
    <location>
        <position position="240"/>
    </location>
</feature>
<dbReference type="InterPro" id="IPR005754">
    <property type="entry name" value="Sortase"/>
</dbReference>
<evidence type="ECO:0000313" key="5">
    <source>
        <dbReference type="EMBL" id="NEL55254.1"/>
    </source>
</evidence>
<keyword evidence="4" id="KW-1133">Transmembrane helix</keyword>
<feature type="compositionally biased region" description="Polar residues" evidence="3">
    <location>
        <begin position="9"/>
        <end position="19"/>
    </location>
</feature>
<dbReference type="InterPro" id="IPR023365">
    <property type="entry name" value="Sortase_dom-sf"/>
</dbReference>
<dbReference type="InterPro" id="IPR042003">
    <property type="entry name" value="Sortase_E"/>
</dbReference>
<evidence type="ECO:0000256" key="3">
    <source>
        <dbReference type="SAM" id="MobiDB-lite"/>
    </source>
</evidence>
<organism evidence="5 6">
    <name type="scientific">Goekera deserti</name>
    <dbReference type="NCBI Taxonomy" id="2497753"/>
    <lineage>
        <taxon>Bacteria</taxon>
        <taxon>Bacillati</taxon>
        <taxon>Actinomycetota</taxon>
        <taxon>Actinomycetes</taxon>
        <taxon>Geodermatophilales</taxon>
        <taxon>Geodermatophilaceae</taxon>
        <taxon>Goekera</taxon>
    </lineage>
</organism>
<dbReference type="GO" id="GO:0016787">
    <property type="term" value="F:hydrolase activity"/>
    <property type="evidence" value="ECO:0007669"/>
    <property type="project" value="UniProtKB-KW"/>
</dbReference>
<dbReference type="InterPro" id="IPR053465">
    <property type="entry name" value="Sortase_Class_E"/>
</dbReference>
<dbReference type="Proteomes" id="UP000470470">
    <property type="component" value="Unassembled WGS sequence"/>
</dbReference>
<gene>
    <name evidence="5" type="ORF">G1H19_14755</name>
</gene>
<dbReference type="SUPFAM" id="SSF63817">
    <property type="entry name" value="Sortase"/>
    <property type="match status" value="1"/>
</dbReference>
<dbReference type="CDD" id="cd05830">
    <property type="entry name" value="Sortase_E"/>
    <property type="match status" value="1"/>
</dbReference>
<comment type="caution">
    <text evidence="5">The sequence shown here is derived from an EMBL/GenBank/DDBJ whole genome shotgun (WGS) entry which is preliminary data.</text>
</comment>